<gene>
    <name evidence="17" type="primary">LOC106055907</name>
</gene>
<comment type="subunit">
    <text evidence="10">Component of the RNA exosome complex.</text>
</comment>
<dbReference type="GO" id="GO:0006364">
    <property type="term" value="P:rRNA processing"/>
    <property type="evidence" value="ECO:0007669"/>
    <property type="project" value="UniProtKB-KW"/>
</dbReference>
<dbReference type="SUPFAM" id="SSF55666">
    <property type="entry name" value="Ribonuclease PH domain 2-like"/>
    <property type="match status" value="1"/>
</dbReference>
<protein>
    <recommendedName>
        <fullName evidence="11">Exosome complex component MTR3</fullName>
    </recommendedName>
    <alternativeName>
        <fullName evidence="13">Exosome component 6</fullName>
    </alternativeName>
    <alternativeName>
        <fullName evidence="12">mRNA transport regulator 3 homolog</fullName>
    </alternativeName>
</protein>
<dbReference type="PANTHER" id="PTHR11953">
    <property type="entry name" value="EXOSOME COMPLEX COMPONENT"/>
    <property type="match status" value="1"/>
</dbReference>
<dbReference type="GO" id="GO:0016075">
    <property type="term" value="P:rRNA catabolic process"/>
    <property type="evidence" value="ECO:0007669"/>
    <property type="project" value="TreeGrafter"/>
</dbReference>
<comment type="subcellular location">
    <subcellularLocation>
        <location evidence="1">Cytoplasm</location>
    </subcellularLocation>
    <subcellularLocation>
        <location evidence="2">Nucleus</location>
        <location evidence="2">Nucleolus</location>
    </subcellularLocation>
</comment>
<dbReference type="GO" id="GO:0005730">
    <property type="term" value="C:nucleolus"/>
    <property type="evidence" value="ECO:0007669"/>
    <property type="project" value="UniProtKB-SubCell"/>
</dbReference>
<dbReference type="GO" id="GO:0034475">
    <property type="term" value="P:U4 snRNA 3'-end processing"/>
    <property type="evidence" value="ECO:0007669"/>
    <property type="project" value="TreeGrafter"/>
</dbReference>
<dbReference type="GO" id="GO:0071051">
    <property type="term" value="P:poly(A)-dependent snoRNA 3'-end processing"/>
    <property type="evidence" value="ECO:0007669"/>
    <property type="project" value="TreeGrafter"/>
</dbReference>
<evidence type="ECO:0000256" key="10">
    <source>
        <dbReference type="ARBA" id="ARBA00062379"/>
    </source>
</evidence>
<dbReference type="InterPro" id="IPR020568">
    <property type="entry name" value="Ribosomal_Su5_D2-typ_SF"/>
</dbReference>
<evidence type="ECO:0000256" key="5">
    <source>
        <dbReference type="ARBA" id="ARBA00022552"/>
    </source>
</evidence>
<dbReference type="InterPro" id="IPR027408">
    <property type="entry name" value="PNPase/RNase_PH_dom_sf"/>
</dbReference>
<name>A0A9W2ZC46_BIOGL</name>
<comment type="similarity">
    <text evidence="3">Belongs to the RNase PH family.</text>
</comment>
<keyword evidence="7" id="KW-0694">RNA-binding</keyword>
<feature type="domain" description="Exoribonuclease phosphorolytic" evidence="14">
    <location>
        <begin position="49"/>
        <end position="177"/>
    </location>
</feature>
<dbReference type="SUPFAM" id="SSF54211">
    <property type="entry name" value="Ribosomal protein S5 domain 2-like"/>
    <property type="match status" value="1"/>
</dbReference>
<keyword evidence="5" id="KW-0698">rRNA processing</keyword>
<keyword evidence="6" id="KW-0271">Exosome</keyword>
<dbReference type="GO" id="GO:0003723">
    <property type="term" value="F:RNA binding"/>
    <property type="evidence" value="ECO:0007669"/>
    <property type="project" value="UniProtKB-KW"/>
</dbReference>
<evidence type="ECO:0000259" key="14">
    <source>
        <dbReference type="Pfam" id="PF01138"/>
    </source>
</evidence>
<evidence type="ECO:0000256" key="9">
    <source>
        <dbReference type="ARBA" id="ARBA00058393"/>
    </source>
</evidence>
<reference evidence="17" key="1">
    <citation type="submission" date="2025-08" db="UniProtKB">
        <authorList>
            <consortium name="RefSeq"/>
        </authorList>
    </citation>
    <scope>IDENTIFICATION</scope>
</reference>
<feature type="domain" description="Exoribonuclease phosphorolytic" evidence="15">
    <location>
        <begin position="180"/>
        <end position="254"/>
    </location>
</feature>
<dbReference type="Pfam" id="PF01138">
    <property type="entry name" value="RNase_PH"/>
    <property type="match status" value="1"/>
</dbReference>
<evidence type="ECO:0000256" key="6">
    <source>
        <dbReference type="ARBA" id="ARBA00022835"/>
    </source>
</evidence>
<evidence type="ECO:0000256" key="11">
    <source>
        <dbReference type="ARBA" id="ARBA00067159"/>
    </source>
</evidence>
<dbReference type="GO" id="GO:0000177">
    <property type="term" value="C:cytoplasmic exosome (RNase complex)"/>
    <property type="evidence" value="ECO:0007669"/>
    <property type="project" value="TreeGrafter"/>
</dbReference>
<evidence type="ECO:0000313" key="17">
    <source>
        <dbReference type="RefSeq" id="XP_055872484.1"/>
    </source>
</evidence>
<dbReference type="CDD" id="cd11371">
    <property type="entry name" value="RNase_PH_MTR3"/>
    <property type="match status" value="1"/>
</dbReference>
<dbReference type="RefSeq" id="XP_055872484.1">
    <property type="nucleotide sequence ID" value="XM_056016509.1"/>
</dbReference>
<dbReference type="OrthoDB" id="2504340at2759"/>
<comment type="function">
    <text evidence="9">Non-catalytic component of the RNA exosome complex which has 3'-&gt;5' exoribonuclease activity and participates in a multitude of cellular RNA processing and degradation events.</text>
</comment>
<evidence type="ECO:0000256" key="13">
    <source>
        <dbReference type="ARBA" id="ARBA00083631"/>
    </source>
</evidence>
<proteinExistence type="inferred from homology"/>
<dbReference type="GO" id="GO:0000176">
    <property type="term" value="C:nuclear exosome (RNase complex)"/>
    <property type="evidence" value="ECO:0007669"/>
    <property type="project" value="TreeGrafter"/>
</dbReference>
<dbReference type="OMA" id="MCCVYGP"/>
<dbReference type="Pfam" id="PF03725">
    <property type="entry name" value="RNase_PH_C"/>
    <property type="match status" value="1"/>
</dbReference>
<dbReference type="GO" id="GO:0071028">
    <property type="term" value="P:nuclear mRNA surveillance"/>
    <property type="evidence" value="ECO:0007669"/>
    <property type="project" value="TreeGrafter"/>
</dbReference>
<dbReference type="Gene3D" id="3.30.230.70">
    <property type="entry name" value="GHMP Kinase, N-terminal domain"/>
    <property type="match status" value="1"/>
</dbReference>
<keyword evidence="16" id="KW-1185">Reference proteome</keyword>
<dbReference type="FunFam" id="3.30.230.70:FF:000035">
    <property type="entry name" value="Exosome complex component MTR3"/>
    <property type="match status" value="1"/>
</dbReference>
<evidence type="ECO:0000256" key="1">
    <source>
        <dbReference type="ARBA" id="ARBA00004496"/>
    </source>
</evidence>
<dbReference type="Proteomes" id="UP001165740">
    <property type="component" value="Chromosome 17"/>
</dbReference>
<evidence type="ECO:0000256" key="8">
    <source>
        <dbReference type="ARBA" id="ARBA00023242"/>
    </source>
</evidence>
<organism evidence="16 17">
    <name type="scientific">Biomphalaria glabrata</name>
    <name type="common">Bloodfluke planorb</name>
    <name type="synonym">Freshwater snail</name>
    <dbReference type="NCBI Taxonomy" id="6526"/>
    <lineage>
        <taxon>Eukaryota</taxon>
        <taxon>Metazoa</taxon>
        <taxon>Spiralia</taxon>
        <taxon>Lophotrochozoa</taxon>
        <taxon>Mollusca</taxon>
        <taxon>Gastropoda</taxon>
        <taxon>Heterobranchia</taxon>
        <taxon>Euthyneura</taxon>
        <taxon>Panpulmonata</taxon>
        <taxon>Hygrophila</taxon>
        <taxon>Lymnaeoidea</taxon>
        <taxon>Planorbidae</taxon>
        <taxon>Biomphalaria</taxon>
    </lineage>
</organism>
<evidence type="ECO:0000256" key="7">
    <source>
        <dbReference type="ARBA" id="ARBA00022884"/>
    </source>
</evidence>
<keyword evidence="8" id="KW-0539">Nucleus</keyword>
<accession>A0A9W2ZC46</accession>
<dbReference type="InterPro" id="IPR050080">
    <property type="entry name" value="RNase_PH"/>
</dbReference>
<evidence type="ECO:0000256" key="3">
    <source>
        <dbReference type="ARBA" id="ARBA00006678"/>
    </source>
</evidence>
<evidence type="ECO:0000259" key="15">
    <source>
        <dbReference type="Pfam" id="PF03725"/>
    </source>
</evidence>
<evidence type="ECO:0000256" key="2">
    <source>
        <dbReference type="ARBA" id="ARBA00004604"/>
    </source>
</evidence>
<dbReference type="InterPro" id="IPR015847">
    <property type="entry name" value="ExoRNase_PH_dom2"/>
</dbReference>
<evidence type="ECO:0000313" key="16">
    <source>
        <dbReference type="Proteomes" id="UP001165740"/>
    </source>
</evidence>
<evidence type="ECO:0000256" key="4">
    <source>
        <dbReference type="ARBA" id="ARBA00022490"/>
    </source>
</evidence>
<sequence length="280" mass="31287">MPTDTRRITGPETSRSPYDYCQIEISKEENQNELIKSDKKRKDGRLAAQLRPIFLKANVISQARGSSYIEMGQTKVICAVYGPREVMRREDFSLKGQLTCDFKFTTFSCRQRRQHQQDNQEKDLSVQMLEALEPAVCLHKYPKSQINIYATVLQNDGSALSAAIMCASVALATAGIEMYDLVLASSLGVLNTVLLVDPTLQEEENIANETGKSPQNAGTMTLAFLPSLNQVSAMTSDGQFLFDMINKSMQQCIENCQKLYPVLQQCLVEDVKEKANLTHA</sequence>
<dbReference type="InterPro" id="IPR001247">
    <property type="entry name" value="ExoRNase_PH_dom1"/>
</dbReference>
<dbReference type="PANTHER" id="PTHR11953:SF2">
    <property type="entry name" value="EXOSOME COMPLEX COMPONENT MTR3"/>
    <property type="match status" value="1"/>
</dbReference>
<dbReference type="InterPro" id="IPR036345">
    <property type="entry name" value="ExoRNase_PH_dom2_sf"/>
</dbReference>
<keyword evidence="4" id="KW-0963">Cytoplasm</keyword>
<evidence type="ECO:0000256" key="12">
    <source>
        <dbReference type="ARBA" id="ARBA00080620"/>
    </source>
</evidence>
<dbReference type="AlphaFoldDB" id="A0A9W2ZC46"/>
<dbReference type="GeneID" id="106055907"/>